<dbReference type="Pfam" id="PF24750">
    <property type="entry name" value="b-prop_At3g26010-like"/>
    <property type="match status" value="1"/>
</dbReference>
<dbReference type="InterPro" id="IPR001810">
    <property type="entry name" value="F-box_dom"/>
</dbReference>
<sequence>MEQLQLMLSSLSKSLISKAEPPSSSRLQEENSNGTTRGSRWDINLLIKITRFSAAAGRCVRLSLSRWTVAQVEEGENEDFWSRLPEDVKVDILCRLEEEKDIIGAKFVSKDWNFLISNVCVRIFSPPSPSAPFCGFLLFEEPPPEEEAGAGAGAIASSDLEKEKKKKLNLLFIAIGKYMARDFCQRVKLAQRISDLLPPKLEVSDIQHYCNGLLLLASSCHQNPIQYYVCNPATNQCIRIPINPNHQNREEYHSSLAFDPLNHYSNDCVCNYRIVHYIRGSAAAASAAAVLELELDVFCSETGEWTSHVVPLQPPPHNFVSRFPRVGFDWIRQTVYRDGILYYLTSFGYLVCINVNIPLTCWVVVLPDNAQQDTNYSMSERKEKEDQEFGGCIGISSGCFYYSNRYSQSRSTMLVWMLLVVDNGEASHSKWVLRHTINTGEMVEMIGTVPCDQGIKNNIESCWPCAFHPYNDQIIYMAAQQPRLFFTYRHRTKRVSMVHFPFFLRRTVLDQKLIFPYSRCLLPLIQT</sequence>
<dbReference type="InterPro" id="IPR055290">
    <property type="entry name" value="At3g26010-like"/>
</dbReference>
<organism evidence="4 5">
    <name type="scientific">Cinchona calisaya</name>
    <dbReference type="NCBI Taxonomy" id="153742"/>
    <lineage>
        <taxon>Eukaryota</taxon>
        <taxon>Viridiplantae</taxon>
        <taxon>Streptophyta</taxon>
        <taxon>Embryophyta</taxon>
        <taxon>Tracheophyta</taxon>
        <taxon>Spermatophyta</taxon>
        <taxon>Magnoliopsida</taxon>
        <taxon>eudicotyledons</taxon>
        <taxon>Gunneridae</taxon>
        <taxon>Pentapetalae</taxon>
        <taxon>asterids</taxon>
        <taxon>lamiids</taxon>
        <taxon>Gentianales</taxon>
        <taxon>Rubiaceae</taxon>
        <taxon>Cinchonoideae</taxon>
        <taxon>Cinchoneae</taxon>
        <taxon>Cinchona</taxon>
    </lineage>
</organism>
<name>A0ABD2ZBJ9_9GENT</name>
<evidence type="ECO:0008006" key="6">
    <source>
        <dbReference type="Google" id="ProtNLM"/>
    </source>
</evidence>
<evidence type="ECO:0000256" key="1">
    <source>
        <dbReference type="SAM" id="MobiDB-lite"/>
    </source>
</evidence>
<evidence type="ECO:0000313" key="4">
    <source>
        <dbReference type="EMBL" id="KAL3515670.1"/>
    </source>
</evidence>
<feature type="compositionally biased region" description="Polar residues" evidence="1">
    <location>
        <begin position="22"/>
        <end position="36"/>
    </location>
</feature>
<feature type="domain" description="F-box protein At3g26010-like beta-propeller" evidence="3">
    <location>
        <begin position="184"/>
        <end position="496"/>
    </location>
</feature>
<dbReference type="InterPro" id="IPR036047">
    <property type="entry name" value="F-box-like_dom_sf"/>
</dbReference>
<dbReference type="PANTHER" id="PTHR35546">
    <property type="entry name" value="F-BOX PROTEIN INTERACTION DOMAIN PROTEIN-RELATED"/>
    <property type="match status" value="1"/>
</dbReference>
<gene>
    <name evidence="4" type="ORF">ACH5RR_022572</name>
</gene>
<evidence type="ECO:0000313" key="5">
    <source>
        <dbReference type="Proteomes" id="UP001630127"/>
    </source>
</evidence>
<dbReference type="InterPro" id="IPR056592">
    <property type="entry name" value="Beta-prop_At3g26010-like"/>
</dbReference>
<feature type="domain" description="F-box" evidence="2">
    <location>
        <begin position="81"/>
        <end position="122"/>
    </location>
</feature>
<keyword evidence="5" id="KW-1185">Reference proteome</keyword>
<accession>A0ABD2ZBJ9</accession>
<feature type="region of interest" description="Disordered" evidence="1">
    <location>
        <begin position="15"/>
        <end position="36"/>
    </location>
</feature>
<evidence type="ECO:0000259" key="2">
    <source>
        <dbReference type="Pfam" id="PF00646"/>
    </source>
</evidence>
<dbReference type="Proteomes" id="UP001630127">
    <property type="component" value="Unassembled WGS sequence"/>
</dbReference>
<dbReference type="SUPFAM" id="SSF81383">
    <property type="entry name" value="F-box domain"/>
    <property type="match status" value="1"/>
</dbReference>
<reference evidence="4 5" key="1">
    <citation type="submission" date="2024-11" db="EMBL/GenBank/DDBJ databases">
        <title>A near-complete genome assembly of Cinchona calisaya.</title>
        <authorList>
            <person name="Lian D.C."/>
            <person name="Zhao X.W."/>
            <person name="Wei L."/>
        </authorList>
    </citation>
    <scope>NUCLEOTIDE SEQUENCE [LARGE SCALE GENOMIC DNA]</scope>
    <source>
        <tissue evidence="4">Nenye</tissue>
    </source>
</reference>
<comment type="caution">
    <text evidence="4">The sequence shown here is derived from an EMBL/GenBank/DDBJ whole genome shotgun (WGS) entry which is preliminary data.</text>
</comment>
<dbReference type="AlphaFoldDB" id="A0ABD2ZBJ9"/>
<protein>
    <recommendedName>
        <fullName evidence="6">F-box domain-containing protein</fullName>
    </recommendedName>
</protein>
<dbReference type="EMBL" id="JBJUIK010000010">
    <property type="protein sequence ID" value="KAL3515670.1"/>
    <property type="molecule type" value="Genomic_DNA"/>
</dbReference>
<dbReference type="Pfam" id="PF00646">
    <property type="entry name" value="F-box"/>
    <property type="match status" value="1"/>
</dbReference>
<proteinExistence type="predicted"/>
<dbReference type="PANTHER" id="PTHR35546:SF25">
    <property type="entry name" value="F-BOX DOMAIN-CONTAINING PROTEIN"/>
    <property type="match status" value="1"/>
</dbReference>
<evidence type="ECO:0000259" key="3">
    <source>
        <dbReference type="Pfam" id="PF24750"/>
    </source>
</evidence>